<keyword evidence="4 7" id="KW-1133">Transmembrane helix</keyword>
<dbReference type="PANTHER" id="PTHR17920">
    <property type="entry name" value="TRANSMEMBRANE AND COILED-COIL DOMAIN-CONTAINING PROTEIN 4 TMCO4"/>
    <property type="match status" value="1"/>
</dbReference>
<reference evidence="9" key="1">
    <citation type="journal article" date="2020" name="Stud. Mycol.">
        <title>101 Dothideomycetes genomes: A test case for predicting lifestyles and emergence of pathogens.</title>
        <authorList>
            <person name="Haridas S."/>
            <person name="Albert R."/>
            <person name="Binder M."/>
            <person name="Bloem J."/>
            <person name="LaButti K."/>
            <person name="Salamov A."/>
            <person name="Andreopoulos B."/>
            <person name="Baker S."/>
            <person name="Barry K."/>
            <person name="Bills G."/>
            <person name="Bluhm B."/>
            <person name="Cannon C."/>
            <person name="Castanera R."/>
            <person name="Culley D."/>
            <person name="Daum C."/>
            <person name="Ezra D."/>
            <person name="Gonzalez J."/>
            <person name="Henrissat B."/>
            <person name="Kuo A."/>
            <person name="Liang C."/>
            <person name="Lipzen A."/>
            <person name="Lutzoni F."/>
            <person name="Magnuson J."/>
            <person name="Mondo S."/>
            <person name="Nolan M."/>
            <person name="Ohm R."/>
            <person name="Pangilinan J."/>
            <person name="Park H.-J."/>
            <person name="Ramirez L."/>
            <person name="Alfaro M."/>
            <person name="Sun H."/>
            <person name="Tritt A."/>
            <person name="Yoshinaga Y."/>
            <person name="Zwiers L.-H."/>
            <person name="Turgeon B."/>
            <person name="Goodwin S."/>
            <person name="Spatafora J."/>
            <person name="Crous P."/>
            <person name="Grigoriev I."/>
        </authorList>
    </citation>
    <scope>NUCLEOTIDE SEQUENCE [LARGE SCALE GENOMIC DNA]</scope>
    <source>
        <strain evidence="9">CBS 304.66</strain>
    </source>
</reference>
<feature type="compositionally biased region" description="Polar residues" evidence="6">
    <location>
        <begin position="725"/>
        <end position="738"/>
    </location>
</feature>
<comment type="subcellular location">
    <subcellularLocation>
        <location evidence="1">Membrane</location>
        <topology evidence="1">Multi-pass membrane protein</topology>
    </subcellularLocation>
</comment>
<accession>A0A9P4K1P6</accession>
<keyword evidence="3 7" id="KW-0812">Transmembrane</keyword>
<dbReference type="EMBL" id="ML986758">
    <property type="protein sequence ID" value="KAF2258550.1"/>
    <property type="molecule type" value="Genomic_DNA"/>
</dbReference>
<dbReference type="SUPFAM" id="SSF53474">
    <property type="entry name" value="alpha/beta-Hydrolases"/>
    <property type="match status" value="1"/>
</dbReference>
<protein>
    <submittedName>
        <fullName evidence="8">DUF726-domain-containing protein</fullName>
    </submittedName>
</protein>
<evidence type="ECO:0000313" key="8">
    <source>
        <dbReference type="EMBL" id="KAF2258550.1"/>
    </source>
</evidence>
<organism evidence="8 9">
    <name type="scientific">Lojkania enalia</name>
    <dbReference type="NCBI Taxonomy" id="147567"/>
    <lineage>
        <taxon>Eukaryota</taxon>
        <taxon>Fungi</taxon>
        <taxon>Dikarya</taxon>
        <taxon>Ascomycota</taxon>
        <taxon>Pezizomycotina</taxon>
        <taxon>Dothideomycetes</taxon>
        <taxon>Pleosporomycetidae</taxon>
        <taxon>Pleosporales</taxon>
        <taxon>Pleosporales incertae sedis</taxon>
        <taxon>Lojkania</taxon>
    </lineage>
</organism>
<dbReference type="Gene3D" id="3.40.50.1820">
    <property type="entry name" value="alpha/beta hydrolase"/>
    <property type="match status" value="1"/>
</dbReference>
<feature type="region of interest" description="Disordered" evidence="6">
    <location>
        <begin position="58"/>
        <end position="88"/>
    </location>
</feature>
<evidence type="ECO:0000256" key="4">
    <source>
        <dbReference type="ARBA" id="ARBA00022989"/>
    </source>
</evidence>
<feature type="transmembrane region" description="Helical" evidence="7">
    <location>
        <begin position="289"/>
        <end position="312"/>
    </location>
</feature>
<feature type="compositionally biased region" description="Low complexity" evidence="6">
    <location>
        <begin position="828"/>
        <end position="839"/>
    </location>
</feature>
<sequence length="932" mass="100629">MLYKVANVITGAGPEASSQDEGASLTSVLPTPQLRVELALLVLLCTDAMRGDLIATFDPDKTHESTSSTGPLPKPPTANKSPPQDLISFDAPEDEVAMVTERARAARQQEVQSTQMQGLRRSALTFFDKWRAGVMHRVCDVLCVRGEVVRQAKTKRKQRMDEAQRQKQGNSLLIDFGGDPFEAKPSKHGKKHGHYNIIDSQLLGFEEPKKVLILHCILLLLLSLENYPAHSRVLLLHLASSLEIEVDELAEHEKAIAQGLLASAASQMDAEESAKRQAANDSAARKWKVGLAAVGGAVLIGVTGGLAAPLLAAGVGSILGGIGLGATVVSGYLGALAGSSVLVGSLFGAYGAKMSKKLMKQYAREVQDFEFIPIQDPDQKTSQHAEEWSEDQEARDPKKREQHRLRVSIGISGWLNSPSDVNKPWEVIDPHGTEPFALRFELDAMLRLGNSLNDVLFSYAWDGVAYTVVSRTLLGALYAGLWPLGLVKVASVLDNPFSVALARADKAGKVLAHALIDRVQGERPVTLTGYSIGARVIYACLVELAEQHAFGLIESIVLMGAPVPSDSRSWRQIRSVVSARVVNVYSTEDYILGFLYRSAKLQMGVAGLQQVKDVHGIENVDMSKLVNGHDRYRYLVGTILTKVGLGDVDFHKVAEQERALEVMERKKEQVRKHVKKHKEDTHQPDPSTKGTSELIVVQDNTAKIKNGGSLSAWDVGDSAWEVDDSTSAPTQSATVESQLKSSSAALGHSASLPAQKPTVTMSHSNQQPRRKFPSSQTHSSEPALLDMDPLSGIIPAQPQKPDFPIDSLTNRQIPVNMVPTPPAPPQPISRRSSSSSGASKALMRDFDTQKYSPPMEQRLRTSPPTPAPASAPTSIKSNDAAKMGEAVAVTTVAVMAVGVEDVEASDDEVSSEFGELSMVEPVPLADGDFGSM</sequence>
<feature type="compositionally biased region" description="Basic and acidic residues" evidence="6">
    <location>
        <begin position="378"/>
        <end position="399"/>
    </location>
</feature>
<gene>
    <name evidence="8" type="ORF">CC78DRAFT_537696</name>
</gene>
<proteinExistence type="inferred from homology"/>
<dbReference type="InterPro" id="IPR029058">
    <property type="entry name" value="AB_hydrolase_fold"/>
</dbReference>
<dbReference type="OrthoDB" id="277931at2759"/>
<feature type="compositionally biased region" description="Polar residues" evidence="6">
    <location>
        <begin position="757"/>
        <end position="780"/>
    </location>
</feature>
<evidence type="ECO:0000256" key="3">
    <source>
        <dbReference type="ARBA" id="ARBA00022692"/>
    </source>
</evidence>
<name>A0A9P4K1P6_9PLEO</name>
<feature type="region of interest" description="Disordered" evidence="6">
    <location>
        <begin position="721"/>
        <end position="877"/>
    </location>
</feature>
<feature type="region of interest" description="Disordered" evidence="6">
    <location>
        <begin position="378"/>
        <end position="401"/>
    </location>
</feature>
<keyword evidence="9" id="KW-1185">Reference proteome</keyword>
<dbReference type="AlphaFoldDB" id="A0A9P4K1P6"/>
<dbReference type="InterPro" id="IPR007941">
    <property type="entry name" value="DUF726"/>
</dbReference>
<evidence type="ECO:0000256" key="1">
    <source>
        <dbReference type="ARBA" id="ARBA00004141"/>
    </source>
</evidence>
<feature type="compositionally biased region" description="Low complexity" evidence="6">
    <location>
        <begin position="739"/>
        <end position="752"/>
    </location>
</feature>
<dbReference type="GO" id="GO:0016020">
    <property type="term" value="C:membrane"/>
    <property type="evidence" value="ECO:0007669"/>
    <property type="project" value="UniProtKB-SubCell"/>
</dbReference>
<dbReference type="Pfam" id="PF05277">
    <property type="entry name" value="DUF726"/>
    <property type="match status" value="1"/>
</dbReference>
<feature type="transmembrane region" description="Helical" evidence="7">
    <location>
        <begin position="332"/>
        <end position="352"/>
    </location>
</feature>
<evidence type="ECO:0000256" key="5">
    <source>
        <dbReference type="ARBA" id="ARBA00023136"/>
    </source>
</evidence>
<comment type="caution">
    <text evidence="8">The sequence shown here is derived from an EMBL/GenBank/DDBJ whole genome shotgun (WGS) entry which is preliminary data.</text>
</comment>
<evidence type="ECO:0000256" key="2">
    <source>
        <dbReference type="ARBA" id="ARBA00009824"/>
    </source>
</evidence>
<keyword evidence="5 7" id="KW-0472">Membrane</keyword>
<evidence type="ECO:0000256" key="6">
    <source>
        <dbReference type="SAM" id="MobiDB-lite"/>
    </source>
</evidence>
<comment type="similarity">
    <text evidence="2">Belongs to the TMCO4 family.</text>
</comment>
<evidence type="ECO:0000313" key="9">
    <source>
        <dbReference type="Proteomes" id="UP000800093"/>
    </source>
</evidence>
<evidence type="ECO:0000256" key="7">
    <source>
        <dbReference type="SAM" id="Phobius"/>
    </source>
</evidence>
<dbReference type="Proteomes" id="UP000800093">
    <property type="component" value="Unassembled WGS sequence"/>
</dbReference>
<feature type="region of interest" description="Disordered" evidence="6">
    <location>
        <begin position="664"/>
        <end position="693"/>
    </location>
</feature>
<dbReference type="PANTHER" id="PTHR17920:SF22">
    <property type="entry name" value="DUF726 DOMAIN PROTEIN (AFU_ORTHOLOGUE AFUA_2G12860)"/>
    <property type="match status" value="1"/>
</dbReference>